<sequence>MSENISSAGRGKYSDRNPKGHSARTAGGFHEKHFSGSFRNIFSKIFEEIGDFAPEIQEVCTACRGGGVVEGVKYVDQCYNPSCPPSVLRDVVVAVDIWNCERVGVVQARVEEGKRYVIPVPPSDVIQNPKGLLESGVGSDITFQVGNEFFRAHKLILAARSPVFKAQFFGLVGNPEMEIVVIKSFCFEEIMKSDGYSYVEKWRPSLLTDLLKKSMRDLEVNYGSDENASIVCAAIAVDEEKLKKFAPEIQSELFLFFSEAAQGCQKKLKFNARVLCDSCIGGYDWVMVFYPDGFDKASKEYVSLFIKLVGSLGEVRALYGFELLDKTGKGKYGVYGYRDESPTTFKSGSTWGYPKFMKRFAVETYLKDDCLSIHCTVGVVQTRVEEGKRCVIPVPPSDMIQNLKGLLESGVGSDITFQAMLLFLYSDELPKAHEFSDSDSVCTLTTLMQHLLAAADRFDISRLKLMCEAKLCEDIDADTVADSLSLTERYQCQELKTVCLNFAAKPENLGEVMKSDGYSHVEKWCPSLLTDFLKKCMRL</sequence>
<dbReference type="InterPro" id="IPR056423">
    <property type="entry name" value="BACK_BPM_SPOP"/>
</dbReference>
<feature type="region of interest" description="Disordered" evidence="3">
    <location>
        <begin position="1"/>
        <end position="28"/>
    </location>
</feature>
<dbReference type="SMART" id="SM00225">
    <property type="entry name" value="BTB"/>
    <property type="match status" value="1"/>
</dbReference>
<gene>
    <name evidence="6" type="ORF">C5167_048962</name>
</gene>
<comment type="pathway">
    <text evidence="1">Protein modification; protein ubiquitination.</text>
</comment>
<reference evidence="6 7" key="1">
    <citation type="journal article" date="2018" name="Science">
        <title>The opium poppy genome and morphinan production.</title>
        <authorList>
            <person name="Guo L."/>
            <person name="Winzer T."/>
            <person name="Yang X."/>
            <person name="Li Y."/>
            <person name="Ning Z."/>
            <person name="He Z."/>
            <person name="Teodor R."/>
            <person name="Lu Y."/>
            <person name="Bowser T.A."/>
            <person name="Graham I.A."/>
            <person name="Ye K."/>
        </authorList>
    </citation>
    <scope>NUCLEOTIDE SEQUENCE [LARGE SCALE GENOMIC DNA]</scope>
    <source>
        <strain evidence="7">cv. HN1</strain>
        <tissue evidence="6">Leaves</tissue>
    </source>
</reference>
<dbReference type="InterPro" id="IPR011333">
    <property type="entry name" value="SKP1/BTB/POZ_sf"/>
</dbReference>
<evidence type="ECO:0000256" key="3">
    <source>
        <dbReference type="SAM" id="MobiDB-lite"/>
    </source>
</evidence>
<feature type="domain" description="BTB" evidence="4">
    <location>
        <begin position="139"/>
        <end position="168"/>
    </location>
</feature>
<dbReference type="CDD" id="cd00121">
    <property type="entry name" value="MATH"/>
    <property type="match status" value="1"/>
</dbReference>
<dbReference type="Proteomes" id="UP000316621">
    <property type="component" value="Chromosome 8"/>
</dbReference>
<protein>
    <recommendedName>
        <fullName evidence="8">BTB domain-containing protein</fullName>
    </recommendedName>
</protein>
<evidence type="ECO:0000256" key="1">
    <source>
        <dbReference type="ARBA" id="ARBA00004906"/>
    </source>
</evidence>
<dbReference type="InterPro" id="IPR000210">
    <property type="entry name" value="BTB/POZ_dom"/>
</dbReference>
<evidence type="ECO:0000313" key="6">
    <source>
        <dbReference type="EMBL" id="RZC73485.1"/>
    </source>
</evidence>
<dbReference type="InterPro" id="IPR002083">
    <property type="entry name" value="MATH/TRAF_dom"/>
</dbReference>
<dbReference type="Gene3D" id="2.60.210.10">
    <property type="entry name" value="Apoptosis, Tumor Necrosis Factor Receptor Associated Protein 2, Chain A"/>
    <property type="match status" value="1"/>
</dbReference>
<comment type="similarity">
    <text evidence="2">Belongs to the Tdpoz family.</text>
</comment>
<dbReference type="SUPFAM" id="SSF49599">
    <property type="entry name" value="TRAF domain-like"/>
    <property type="match status" value="1"/>
</dbReference>
<evidence type="ECO:0000259" key="5">
    <source>
        <dbReference type="PROSITE" id="PS50144"/>
    </source>
</evidence>
<evidence type="ECO:0008006" key="8">
    <source>
        <dbReference type="Google" id="ProtNLM"/>
    </source>
</evidence>
<dbReference type="Pfam" id="PF22486">
    <property type="entry name" value="MATH_2"/>
    <property type="match status" value="1"/>
</dbReference>
<dbReference type="PROSITE" id="PS50097">
    <property type="entry name" value="BTB"/>
    <property type="match status" value="1"/>
</dbReference>
<name>A0A4Y7KNM0_PAPSO</name>
<dbReference type="Gene3D" id="1.25.40.420">
    <property type="match status" value="1"/>
</dbReference>
<dbReference type="SUPFAM" id="SSF54695">
    <property type="entry name" value="POZ domain"/>
    <property type="match status" value="2"/>
</dbReference>
<evidence type="ECO:0000313" key="7">
    <source>
        <dbReference type="Proteomes" id="UP000316621"/>
    </source>
</evidence>
<proteinExistence type="inferred from homology"/>
<dbReference type="EMBL" id="CM010722">
    <property type="protein sequence ID" value="RZC73485.1"/>
    <property type="molecule type" value="Genomic_DNA"/>
</dbReference>
<dbReference type="InterPro" id="IPR008974">
    <property type="entry name" value="TRAF-like"/>
</dbReference>
<evidence type="ECO:0000256" key="2">
    <source>
        <dbReference type="ARBA" id="ARBA00010846"/>
    </source>
</evidence>
<dbReference type="InterPro" id="IPR045005">
    <property type="entry name" value="BPM1-6"/>
</dbReference>
<dbReference type="Gene3D" id="3.30.710.10">
    <property type="entry name" value="Potassium Channel Kv1.1, Chain A"/>
    <property type="match status" value="2"/>
</dbReference>
<feature type="domain" description="MATH" evidence="5">
    <location>
        <begin position="280"/>
        <end position="377"/>
    </location>
</feature>
<dbReference type="Gramene" id="RZC73485">
    <property type="protein sequence ID" value="RZC73485"/>
    <property type="gene ID" value="C5167_048962"/>
</dbReference>
<organism evidence="6 7">
    <name type="scientific">Papaver somniferum</name>
    <name type="common">Opium poppy</name>
    <dbReference type="NCBI Taxonomy" id="3469"/>
    <lineage>
        <taxon>Eukaryota</taxon>
        <taxon>Viridiplantae</taxon>
        <taxon>Streptophyta</taxon>
        <taxon>Embryophyta</taxon>
        <taxon>Tracheophyta</taxon>
        <taxon>Spermatophyta</taxon>
        <taxon>Magnoliopsida</taxon>
        <taxon>Ranunculales</taxon>
        <taxon>Papaveraceae</taxon>
        <taxon>Papaveroideae</taxon>
        <taxon>Papaver</taxon>
    </lineage>
</organism>
<dbReference type="PANTHER" id="PTHR26379">
    <property type="entry name" value="BTB/POZ AND MATH DOMAIN-CONTAINING PROTEIN 1"/>
    <property type="match status" value="1"/>
</dbReference>
<dbReference type="GO" id="GO:0016567">
    <property type="term" value="P:protein ubiquitination"/>
    <property type="evidence" value="ECO:0007669"/>
    <property type="project" value="InterPro"/>
</dbReference>
<dbReference type="Pfam" id="PF24570">
    <property type="entry name" value="BACK_BPM_SPOP"/>
    <property type="match status" value="1"/>
</dbReference>
<accession>A0A4Y7KNM0</accession>
<dbReference type="PROSITE" id="PS50144">
    <property type="entry name" value="MATH"/>
    <property type="match status" value="1"/>
</dbReference>
<dbReference type="PANTHER" id="PTHR26379:SF187">
    <property type="entry name" value="OS07G0655300 PROTEIN"/>
    <property type="match status" value="1"/>
</dbReference>
<keyword evidence="7" id="KW-1185">Reference proteome</keyword>
<dbReference type="Pfam" id="PF00651">
    <property type="entry name" value="BTB"/>
    <property type="match status" value="1"/>
</dbReference>
<evidence type="ECO:0000259" key="4">
    <source>
        <dbReference type="PROSITE" id="PS50097"/>
    </source>
</evidence>
<dbReference type="OMA" id="NDESAQW"/>
<dbReference type="AlphaFoldDB" id="A0A4Y7KNM0"/>
<dbReference type="STRING" id="3469.A0A4Y7KNM0"/>